<evidence type="ECO:0000256" key="9">
    <source>
        <dbReference type="ARBA" id="ARBA00023136"/>
    </source>
</evidence>
<feature type="topological domain" description="Cytoplasmic" evidence="10">
    <location>
        <begin position="1"/>
        <end position="7"/>
    </location>
</feature>
<evidence type="ECO:0000256" key="4">
    <source>
        <dbReference type="ARBA" id="ARBA00022723"/>
    </source>
</evidence>
<comment type="function">
    <text evidence="10">Heme chaperone required for the biogenesis of c-type cytochromes. Transiently binds heme delivered by CcmC and transfers the heme to apo-cytochromes in a process facilitated by CcmF and CcmH.</text>
</comment>
<dbReference type="PANTHER" id="PTHR34128:SF2">
    <property type="entry name" value="CYTOCHROME C-TYPE BIOGENESIS PROTEIN CCME HOMOLOG, MITOCHONDRIAL"/>
    <property type="match status" value="1"/>
</dbReference>
<feature type="transmembrane region" description="Helical" evidence="11">
    <location>
        <begin position="7"/>
        <end position="29"/>
    </location>
</feature>
<keyword evidence="2 10" id="KW-0349">Heme</keyword>
<dbReference type="Pfam" id="PF03100">
    <property type="entry name" value="CcmE"/>
    <property type="match status" value="1"/>
</dbReference>
<dbReference type="PANTHER" id="PTHR34128">
    <property type="entry name" value="CYTOCHROME C-TYPE BIOGENESIS PROTEIN CCME HOMOLOG, MITOCHONDRIAL"/>
    <property type="match status" value="1"/>
</dbReference>
<dbReference type="Proteomes" id="UP001597322">
    <property type="component" value="Unassembled WGS sequence"/>
</dbReference>
<keyword evidence="8 10" id="KW-0408">Iron</keyword>
<comment type="subcellular location">
    <subcellularLocation>
        <location evidence="10">Cell membrane</location>
        <topology evidence="10">Single-pass type II membrane protein</topology>
    </subcellularLocation>
    <subcellularLocation>
        <location evidence="1">Membrane</location>
    </subcellularLocation>
</comment>
<keyword evidence="3 10" id="KW-0812">Transmembrane</keyword>
<gene>
    <name evidence="10 12" type="primary">ccmE</name>
    <name evidence="10" type="synonym">cycJ</name>
    <name evidence="12" type="ORF">ACFSE1_13735</name>
</gene>
<dbReference type="NCBIfam" id="NF009731">
    <property type="entry name" value="PRK13254.1-5"/>
    <property type="match status" value="1"/>
</dbReference>
<evidence type="ECO:0000256" key="10">
    <source>
        <dbReference type="HAMAP-Rule" id="MF_01959"/>
    </source>
</evidence>
<accession>A0ABW4M528</accession>
<keyword evidence="9 10" id="KW-0472">Membrane</keyword>
<keyword evidence="4 10" id="KW-0479">Metal-binding</keyword>
<feature type="topological domain" description="Extracellular" evidence="10">
    <location>
        <begin position="29"/>
        <end position="155"/>
    </location>
</feature>
<dbReference type="EMBL" id="JBHUEQ010000025">
    <property type="protein sequence ID" value="MFD1746528.1"/>
    <property type="molecule type" value="Genomic_DNA"/>
</dbReference>
<dbReference type="InterPro" id="IPR012340">
    <property type="entry name" value="NA-bd_OB-fold"/>
</dbReference>
<dbReference type="InterPro" id="IPR036127">
    <property type="entry name" value="CcmE-like_sf"/>
</dbReference>
<evidence type="ECO:0000256" key="8">
    <source>
        <dbReference type="ARBA" id="ARBA00023004"/>
    </source>
</evidence>
<dbReference type="SUPFAM" id="SSF82093">
    <property type="entry name" value="Heme chaperone CcmE"/>
    <property type="match status" value="1"/>
</dbReference>
<keyword evidence="10" id="KW-1003">Cell membrane</keyword>
<dbReference type="RefSeq" id="WP_377402343.1">
    <property type="nucleotide sequence ID" value="NZ_JBHUEQ010000025.1"/>
</dbReference>
<reference evidence="13" key="1">
    <citation type="journal article" date="2019" name="Int. J. Syst. Evol. Microbiol.">
        <title>The Global Catalogue of Microorganisms (GCM) 10K type strain sequencing project: providing services to taxonomists for standard genome sequencing and annotation.</title>
        <authorList>
            <consortium name="The Broad Institute Genomics Platform"/>
            <consortium name="The Broad Institute Genome Sequencing Center for Infectious Disease"/>
            <person name="Wu L."/>
            <person name="Ma J."/>
        </authorList>
    </citation>
    <scope>NUCLEOTIDE SEQUENCE [LARGE SCALE GENOMIC DNA]</scope>
    <source>
        <strain evidence="13">CG52</strain>
    </source>
</reference>
<name>A0ABW4M528_9HYPH</name>
<keyword evidence="13" id="KW-1185">Reference proteome</keyword>
<keyword evidence="6 10" id="KW-0735">Signal-anchor</keyword>
<organism evidence="12 13">
    <name type="scientific">Rhizobium helianthi</name>
    <dbReference type="NCBI Taxonomy" id="1132695"/>
    <lineage>
        <taxon>Bacteria</taxon>
        <taxon>Pseudomonadati</taxon>
        <taxon>Pseudomonadota</taxon>
        <taxon>Alphaproteobacteria</taxon>
        <taxon>Hyphomicrobiales</taxon>
        <taxon>Rhizobiaceae</taxon>
        <taxon>Rhizobium/Agrobacterium group</taxon>
        <taxon>Rhizobium</taxon>
    </lineage>
</organism>
<evidence type="ECO:0000256" key="5">
    <source>
        <dbReference type="ARBA" id="ARBA00022748"/>
    </source>
</evidence>
<comment type="similarity">
    <text evidence="10">Belongs to the CcmE/CycJ family.</text>
</comment>
<evidence type="ECO:0000256" key="1">
    <source>
        <dbReference type="ARBA" id="ARBA00004370"/>
    </source>
</evidence>
<proteinExistence type="inferred from homology"/>
<evidence type="ECO:0000256" key="7">
    <source>
        <dbReference type="ARBA" id="ARBA00022989"/>
    </source>
</evidence>
<evidence type="ECO:0000256" key="6">
    <source>
        <dbReference type="ARBA" id="ARBA00022968"/>
    </source>
</evidence>
<dbReference type="Gene3D" id="2.40.50.140">
    <property type="entry name" value="Nucleic acid-binding proteins"/>
    <property type="match status" value="1"/>
</dbReference>
<evidence type="ECO:0000256" key="2">
    <source>
        <dbReference type="ARBA" id="ARBA00022617"/>
    </source>
</evidence>
<keyword evidence="5 10" id="KW-0201">Cytochrome c-type biogenesis</keyword>
<feature type="binding site" description="covalent" evidence="10">
    <location>
        <position position="122"/>
    </location>
    <ligand>
        <name>heme</name>
        <dbReference type="ChEBI" id="CHEBI:30413"/>
    </ligand>
</feature>
<dbReference type="NCBIfam" id="NF009727">
    <property type="entry name" value="PRK13254.1-1"/>
    <property type="match status" value="1"/>
</dbReference>
<evidence type="ECO:0000256" key="11">
    <source>
        <dbReference type="SAM" id="Phobius"/>
    </source>
</evidence>
<feature type="binding site" description="axial binding residue" evidence="10">
    <location>
        <position position="126"/>
    </location>
    <ligand>
        <name>heme</name>
        <dbReference type="ChEBI" id="CHEBI:30413"/>
    </ligand>
    <ligandPart>
        <name>Fe</name>
        <dbReference type="ChEBI" id="CHEBI:18248"/>
    </ligandPart>
</feature>
<sequence>MTRKQKRLAIIAGGMSFILTAVLLVMFAFSQSVAYFFMPSDLAKNEVSPGTRIRLGGLVEAGSVVRGEGSTVSFKVTDGSASVPVSYTGILPDLFREGQGVVTEGVFASANAFVADSVLAKHDENYMPKEVADRLKADGVWKEGEGGSPSGSVTK</sequence>
<protein>
    <recommendedName>
        <fullName evidence="10">Cytochrome c-type biogenesis protein CcmE</fullName>
    </recommendedName>
    <alternativeName>
        <fullName evidence="10">Cytochrome c maturation protein E</fullName>
    </alternativeName>
    <alternativeName>
        <fullName evidence="10">Heme chaperone CcmE</fullName>
    </alternativeName>
</protein>
<evidence type="ECO:0000313" key="12">
    <source>
        <dbReference type="EMBL" id="MFD1746528.1"/>
    </source>
</evidence>
<dbReference type="InterPro" id="IPR004329">
    <property type="entry name" value="CcmE"/>
</dbReference>
<dbReference type="HAMAP" id="MF_01959">
    <property type="entry name" value="CcmE"/>
    <property type="match status" value="1"/>
</dbReference>
<keyword evidence="7 10" id="KW-1133">Transmembrane helix</keyword>
<evidence type="ECO:0000256" key="3">
    <source>
        <dbReference type="ARBA" id="ARBA00022692"/>
    </source>
</evidence>
<evidence type="ECO:0000313" key="13">
    <source>
        <dbReference type="Proteomes" id="UP001597322"/>
    </source>
</evidence>
<comment type="caution">
    <text evidence="12">The sequence shown here is derived from an EMBL/GenBank/DDBJ whole genome shotgun (WGS) entry which is preliminary data.</text>
</comment>